<dbReference type="InterPro" id="IPR035959">
    <property type="entry name" value="RutC-like_sf"/>
</dbReference>
<sequence>MTSRKTLSLLLAVILVAATASFAVAANRTIVAPQKAPKAVGPYSQGIAAAGLVFTSGQLPLNPDTNKMPDGIEAQAKQSLDNVKAVLEAGGSSLDKAVKVTIFLKDLNDFGKVNEIYGTYFTKNPPARSCVQVARIPRDALIEIEAIGVK</sequence>
<dbReference type="InterPro" id="IPR006175">
    <property type="entry name" value="YjgF/YER057c/UK114"/>
</dbReference>
<accession>A0A212KC03</accession>
<dbReference type="CDD" id="cd00448">
    <property type="entry name" value="YjgF_YER057c_UK114_family"/>
    <property type="match status" value="1"/>
</dbReference>
<dbReference type="EMBL" id="FLUQ01000005">
    <property type="protein sequence ID" value="SBW09203.1"/>
    <property type="molecule type" value="Genomic_DNA"/>
</dbReference>
<evidence type="ECO:0000313" key="3">
    <source>
        <dbReference type="EMBL" id="SBW09203.1"/>
    </source>
</evidence>
<name>A0A212KC03_9DELT</name>
<organism evidence="3">
    <name type="scientific">uncultured delta proteobacterium</name>
    <dbReference type="NCBI Taxonomy" id="34034"/>
    <lineage>
        <taxon>Bacteria</taxon>
        <taxon>Deltaproteobacteria</taxon>
        <taxon>environmental samples</taxon>
    </lineage>
</organism>
<dbReference type="Gene3D" id="3.30.1330.40">
    <property type="entry name" value="RutC-like"/>
    <property type="match status" value="1"/>
</dbReference>
<feature type="signal peptide" evidence="2">
    <location>
        <begin position="1"/>
        <end position="25"/>
    </location>
</feature>
<dbReference type="PANTHER" id="PTHR11803">
    <property type="entry name" value="2-IMINOBUTANOATE/2-IMINOPROPANOATE DEAMINASE RIDA"/>
    <property type="match status" value="1"/>
</dbReference>
<evidence type="ECO:0000256" key="1">
    <source>
        <dbReference type="ARBA" id="ARBA00010552"/>
    </source>
</evidence>
<reference evidence="3" key="1">
    <citation type="submission" date="2016-04" db="EMBL/GenBank/DDBJ databases">
        <authorList>
            <person name="Evans L.H."/>
            <person name="Alamgir A."/>
            <person name="Owens N."/>
            <person name="Weber N.D."/>
            <person name="Virtaneva K."/>
            <person name="Barbian K."/>
            <person name="Babar A."/>
            <person name="Rosenke K."/>
        </authorList>
    </citation>
    <scope>NUCLEOTIDE SEQUENCE</scope>
    <source>
        <strain evidence="3">86</strain>
    </source>
</reference>
<dbReference type="NCBIfam" id="TIGR00004">
    <property type="entry name" value="Rid family detoxifying hydrolase"/>
    <property type="match status" value="1"/>
</dbReference>
<dbReference type="GO" id="GO:0005829">
    <property type="term" value="C:cytosol"/>
    <property type="evidence" value="ECO:0007669"/>
    <property type="project" value="TreeGrafter"/>
</dbReference>
<dbReference type="InterPro" id="IPR006056">
    <property type="entry name" value="RidA"/>
</dbReference>
<proteinExistence type="inferred from homology"/>
<dbReference type="SUPFAM" id="SSF55298">
    <property type="entry name" value="YjgF-like"/>
    <property type="match status" value="1"/>
</dbReference>
<protein>
    <submittedName>
        <fullName evidence="3">Ketoacid-binding protein</fullName>
    </submittedName>
</protein>
<dbReference type="Pfam" id="PF01042">
    <property type="entry name" value="Ribonuc_L-PSP"/>
    <property type="match status" value="1"/>
</dbReference>
<feature type="chain" id="PRO_5012510341" evidence="2">
    <location>
        <begin position="26"/>
        <end position="150"/>
    </location>
</feature>
<evidence type="ECO:0000256" key="2">
    <source>
        <dbReference type="SAM" id="SignalP"/>
    </source>
</evidence>
<comment type="similarity">
    <text evidence="1">Belongs to the RutC family.</text>
</comment>
<dbReference type="AlphaFoldDB" id="A0A212KC03"/>
<dbReference type="GO" id="GO:0019239">
    <property type="term" value="F:deaminase activity"/>
    <property type="evidence" value="ECO:0007669"/>
    <property type="project" value="TreeGrafter"/>
</dbReference>
<gene>
    <name evidence="3" type="primary">yjgF</name>
    <name evidence="3" type="ORF">KL86DPRO_50097</name>
</gene>
<keyword evidence="2" id="KW-0732">Signal</keyword>
<dbReference type="PANTHER" id="PTHR11803:SF39">
    <property type="entry name" value="2-IMINOBUTANOATE_2-IMINOPROPANOATE DEAMINASE"/>
    <property type="match status" value="1"/>
</dbReference>
<dbReference type="FunFam" id="3.30.1330.40:FF:000001">
    <property type="entry name" value="L-PSP family endoribonuclease"/>
    <property type="match status" value="1"/>
</dbReference>